<dbReference type="Proteomes" id="UP001183390">
    <property type="component" value="Unassembled WGS sequence"/>
</dbReference>
<gene>
    <name evidence="1" type="ORF">RM479_12405</name>
</gene>
<organism evidence="1 2">
    <name type="scientific">Nocardiopsis lambiniae</name>
    <dbReference type="NCBI Taxonomy" id="3075539"/>
    <lineage>
        <taxon>Bacteria</taxon>
        <taxon>Bacillati</taxon>
        <taxon>Actinomycetota</taxon>
        <taxon>Actinomycetes</taxon>
        <taxon>Streptosporangiales</taxon>
        <taxon>Nocardiopsidaceae</taxon>
        <taxon>Nocardiopsis</taxon>
    </lineage>
</organism>
<proteinExistence type="predicted"/>
<dbReference type="EMBL" id="JAVREP010000007">
    <property type="protein sequence ID" value="MDT0329214.1"/>
    <property type="molecule type" value="Genomic_DNA"/>
</dbReference>
<evidence type="ECO:0000313" key="2">
    <source>
        <dbReference type="Proteomes" id="UP001183390"/>
    </source>
</evidence>
<name>A0ABU2M9C0_9ACTN</name>
<protein>
    <submittedName>
        <fullName evidence="1">DUF262 domain-containing protein</fullName>
    </submittedName>
</protein>
<dbReference type="RefSeq" id="WP_311511877.1">
    <property type="nucleotide sequence ID" value="NZ_JAVREP010000007.1"/>
</dbReference>
<evidence type="ECO:0000313" key="1">
    <source>
        <dbReference type="EMBL" id="MDT0329214.1"/>
    </source>
</evidence>
<sequence>MLQSNTYSPTAIFGSHTRYVVPLFQRPYVWNRDEQWEPLWQDV</sequence>
<accession>A0ABU2M9C0</accession>
<keyword evidence="2" id="KW-1185">Reference proteome</keyword>
<reference evidence="2" key="1">
    <citation type="submission" date="2023-07" db="EMBL/GenBank/DDBJ databases">
        <title>30 novel species of actinomycetes from the DSMZ collection.</title>
        <authorList>
            <person name="Nouioui I."/>
        </authorList>
    </citation>
    <scope>NUCLEOTIDE SEQUENCE [LARGE SCALE GENOMIC DNA]</scope>
    <source>
        <strain evidence="2">DSM 44743</strain>
    </source>
</reference>
<comment type="caution">
    <text evidence="1">The sequence shown here is derived from an EMBL/GenBank/DDBJ whole genome shotgun (WGS) entry which is preliminary data.</text>
</comment>